<dbReference type="AlphaFoldDB" id="A0A821RLK4"/>
<feature type="non-terminal residue" evidence="1">
    <location>
        <position position="54"/>
    </location>
</feature>
<proteinExistence type="predicted"/>
<dbReference type="Proteomes" id="UP000663873">
    <property type="component" value="Unassembled WGS sequence"/>
</dbReference>
<evidence type="ECO:0000313" key="1">
    <source>
        <dbReference type="EMBL" id="CAF4842838.1"/>
    </source>
</evidence>
<reference evidence="1" key="1">
    <citation type="submission" date="2021-02" db="EMBL/GenBank/DDBJ databases">
        <authorList>
            <person name="Nowell W R."/>
        </authorList>
    </citation>
    <scope>NUCLEOTIDE SEQUENCE</scope>
</reference>
<name>A0A821RLK4_9BILA</name>
<comment type="caution">
    <text evidence="1">The sequence shown here is derived from an EMBL/GenBank/DDBJ whole genome shotgun (WGS) entry which is preliminary data.</text>
</comment>
<sequence length="54" mass="6485">MIERQTLLESIEKNSKPFIQFIDYEIQTDDDQHEELIQINSKLKDTIESINDKF</sequence>
<dbReference type="EMBL" id="CAJOBP010058545">
    <property type="protein sequence ID" value="CAF4842838.1"/>
    <property type="molecule type" value="Genomic_DNA"/>
</dbReference>
<evidence type="ECO:0000313" key="2">
    <source>
        <dbReference type="Proteomes" id="UP000663873"/>
    </source>
</evidence>
<keyword evidence="2" id="KW-1185">Reference proteome</keyword>
<organism evidence="1 2">
    <name type="scientific">Rotaria socialis</name>
    <dbReference type="NCBI Taxonomy" id="392032"/>
    <lineage>
        <taxon>Eukaryota</taxon>
        <taxon>Metazoa</taxon>
        <taxon>Spiralia</taxon>
        <taxon>Gnathifera</taxon>
        <taxon>Rotifera</taxon>
        <taxon>Eurotatoria</taxon>
        <taxon>Bdelloidea</taxon>
        <taxon>Philodinida</taxon>
        <taxon>Philodinidae</taxon>
        <taxon>Rotaria</taxon>
    </lineage>
</organism>
<protein>
    <submittedName>
        <fullName evidence="1">Uncharacterized protein</fullName>
    </submittedName>
</protein>
<gene>
    <name evidence="1" type="ORF">UJA718_LOCUS43123</name>
</gene>
<accession>A0A821RLK4</accession>